<reference evidence="7" key="1">
    <citation type="submission" date="2023-10" db="EMBL/GenBank/DDBJ databases">
        <title>Chromosome-level genome of the transformable northern wattle, Acacia crassicarpa.</title>
        <authorList>
            <person name="Massaro I."/>
            <person name="Sinha N.R."/>
            <person name="Poethig S."/>
            <person name="Leichty A.R."/>
        </authorList>
    </citation>
    <scope>NUCLEOTIDE SEQUENCE</scope>
    <source>
        <strain evidence="7">Acra3RX</strain>
        <tissue evidence="7">Leaf</tissue>
    </source>
</reference>
<comment type="caution">
    <text evidence="7">The sequence shown here is derived from an EMBL/GenBank/DDBJ whole genome shotgun (WGS) entry which is preliminary data.</text>
</comment>
<evidence type="ECO:0000313" key="8">
    <source>
        <dbReference type="Proteomes" id="UP001293593"/>
    </source>
</evidence>
<accession>A0AAE1J326</accession>
<gene>
    <name evidence="7" type="ORF">QN277_004639</name>
</gene>
<dbReference type="Gene3D" id="2.120.10.30">
    <property type="entry name" value="TolB, C-terminal domain"/>
    <property type="match status" value="1"/>
</dbReference>
<proteinExistence type="inferred from homology"/>
<dbReference type="PANTHER" id="PTHR10426:SF88">
    <property type="entry name" value="ADIPOCYTE PLASMA MEMBRANE-ASSOCIATED PROTEIN HEMOMUCIN-RELATED"/>
    <property type="match status" value="1"/>
</dbReference>
<dbReference type="GO" id="GO:0005773">
    <property type="term" value="C:vacuole"/>
    <property type="evidence" value="ECO:0007669"/>
    <property type="project" value="UniProtKB-SubCell"/>
</dbReference>
<name>A0AAE1J326_9FABA</name>
<organism evidence="7 8">
    <name type="scientific">Acacia crassicarpa</name>
    <name type="common">northern wattle</name>
    <dbReference type="NCBI Taxonomy" id="499986"/>
    <lineage>
        <taxon>Eukaryota</taxon>
        <taxon>Viridiplantae</taxon>
        <taxon>Streptophyta</taxon>
        <taxon>Embryophyta</taxon>
        <taxon>Tracheophyta</taxon>
        <taxon>Spermatophyta</taxon>
        <taxon>Magnoliopsida</taxon>
        <taxon>eudicotyledons</taxon>
        <taxon>Gunneridae</taxon>
        <taxon>Pentapetalae</taxon>
        <taxon>rosids</taxon>
        <taxon>fabids</taxon>
        <taxon>Fabales</taxon>
        <taxon>Fabaceae</taxon>
        <taxon>Caesalpinioideae</taxon>
        <taxon>mimosoid clade</taxon>
        <taxon>Acacieae</taxon>
        <taxon>Acacia</taxon>
    </lineage>
</organism>
<feature type="domain" description="Strictosidine synthase conserved region" evidence="6">
    <location>
        <begin position="54"/>
        <end position="94"/>
    </location>
</feature>
<evidence type="ECO:0000256" key="2">
    <source>
        <dbReference type="ARBA" id="ARBA00009191"/>
    </source>
</evidence>
<dbReference type="AlphaFoldDB" id="A0AAE1J326"/>
<sequence length="135" mass="14895">MVRNWINTEGRPLGLALGSNSDILVGDADNGLVRVTREGEVEIDGVKSKFTVGIDVAEDGTIYLTDASYKYSLNNVLLELPEGKPHGTLISSDHPPTTLHCWLLISTWPMELQSHQINNLWSSVKPPREDAENIT</sequence>
<dbReference type="EMBL" id="JAWXYG010000010">
    <property type="protein sequence ID" value="KAK4261676.1"/>
    <property type="molecule type" value="Genomic_DNA"/>
</dbReference>
<dbReference type="SUPFAM" id="SSF63829">
    <property type="entry name" value="Calcium-dependent phosphotriesterase"/>
    <property type="match status" value="1"/>
</dbReference>
<keyword evidence="3" id="KW-0597">Phosphoprotein</keyword>
<evidence type="ECO:0000256" key="5">
    <source>
        <dbReference type="ARBA" id="ARBA00023180"/>
    </source>
</evidence>
<evidence type="ECO:0000256" key="1">
    <source>
        <dbReference type="ARBA" id="ARBA00004116"/>
    </source>
</evidence>
<keyword evidence="4" id="KW-0926">Vacuole</keyword>
<dbReference type="Pfam" id="PF03088">
    <property type="entry name" value="Str_synth"/>
    <property type="match status" value="1"/>
</dbReference>
<dbReference type="Proteomes" id="UP001293593">
    <property type="component" value="Unassembled WGS sequence"/>
</dbReference>
<comment type="similarity">
    <text evidence="2">Belongs to the strictosidine synthase family.</text>
</comment>
<evidence type="ECO:0000313" key="7">
    <source>
        <dbReference type="EMBL" id="KAK4261676.1"/>
    </source>
</evidence>
<keyword evidence="5" id="KW-0325">Glycoprotein</keyword>
<dbReference type="InterPro" id="IPR018119">
    <property type="entry name" value="Strictosidine_synth_cons-reg"/>
</dbReference>
<dbReference type="PANTHER" id="PTHR10426">
    <property type="entry name" value="STRICTOSIDINE SYNTHASE-RELATED"/>
    <property type="match status" value="1"/>
</dbReference>
<evidence type="ECO:0000256" key="3">
    <source>
        <dbReference type="ARBA" id="ARBA00022553"/>
    </source>
</evidence>
<comment type="subcellular location">
    <subcellularLocation>
        <location evidence="1">Vacuole</location>
    </subcellularLocation>
</comment>
<evidence type="ECO:0000259" key="6">
    <source>
        <dbReference type="Pfam" id="PF03088"/>
    </source>
</evidence>
<dbReference type="InterPro" id="IPR011042">
    <property type="entry name" value="6-blade_b-propeller_TolB-like"/>
</dbReference>
<dbReference type="GO" id="GO:0012505">
    <property type="term" value="C:endomembrane system"/>
    <property type="evidence" value="ECO:0007669"/>
    <property type="project" value="TreeGrafter"/>
</dbReference>
<dbReference type="GO" id="GO:0016787">
    <property type="term" value="F:hydrolase activity"/>
    <property type="evidence" value="ECO:0007669"/>
    <property type="project" value="TreeGrafter"/>
</dbReference>
<protein>
    <recommendedName>
        <fullName evidence="6">Strictosidine synthase conserved region domain-containing protein</fullName>
    </recommendedName>
</protein>
<evidence type="ECO:0000256" key="4">
    <source>
        <dbReference type="ARBA" id="ARBA00022554"/>
    </source>
</evidence>
<keyword evidence="8" id="KW-1185">Reference proteome</keyword>